<dbReference type="RefSeq" id="WP_042822087.1">
    <property type="nucleotide sequence ID" value="NZ_CP053649.1"/>
</dbReference>
<gene>
    <name evidence="1" type="ORF">GW15_0207775</name>
</gene>
<dbReference type="GeneID" id="58002851"/>
<sequence>MPGDGDHAMQVTRLPMRITLTMATIAAVGSLATGSAALRLGRQPGEAIAALILLLLLLPLSGLSLLGLMA</sequence>
<comment type="caution">
    <text evidence="1">The sequence shown here is derived from an EMBL/GenBank/DDBJ whole genome shotgun (WGS) entry which is preliminary data.</text>
</comment>
<proteinExistence type="predicted"/>
<dbReference type="HOGENOM" id="CLU_2541725_0_0_6"/>
<accession>A0A098PZM8</accession>
<name>A0A098PZM8_9XANT</name>
<dbReference type="AlphaFoldDB" id="A0A098PZM8"/>
<organism evidence="1 2">
    <name type="scientific">Xanthomonas axonopodis pv. vasculorum</name>
    <dbReference type="NCBI Taxonomy" id="325777"/>
    <lineage>
        <taxon>Bacteria</taxon>
        <taxon>Pseudomonadati</taxon>
        <taxon>Pseudomonadota</taxon>
        <taxon>Gammaproteobacteria</taxon>
        <taxon>Lysobacterales</taxon>
        <taxon>Lysobacteraceae</taxon>
        <taxon>Xanthomonas</taxon>
    </lineage>
</organism>
<dbReference type="Proteomes" id="UP000028012">
    <property type="component" value="Unassembled WGS sequence"/>
</dbReference>
<dbReference type="eggNOG" id="ENOG5031J1R">
    <property type="taxonomic scope" value="Bacteria"/>
</dbReference>
<dbReference type="STRING" id="325777.GW15_0207775"/>
<dbReference type="EMBL" id="JPHD02000058">
    <property type="protein sequence ID" value="KGE52609.1"/>
    <property type="molecule type" value="Genomic_DNA"/>
</dbReference>
<evidence type="ECO:0000313" key="1">
    <source>
        <dbReference type="EMBL" id="KGE52609.1"/>
    </source>
</evidence>
<protein>
    <submittedName>
        <fullName evidence="1">Membrane protein</fullName>
    </submittedName>
</protein>
<evidence type="ECO:0000313" key="2">
    <source>
        <dbReference type="Proteomes" id="UP000028012"/>
    </source>
</evidence>
<reference evidence="1 2" key="1">
    <citation type="submission" date="2014-09" db="EMBL/GenBank/DDBJ databases">
        <title>A draft genome sequence for Xanthomonas axonopodis pv. vasculorum NCPPB 900.</title>
        <authorList>
            <person name="Harrison J."/>
            <person name="Studholme D.J."/>
        </authorList>
    </citation>
    <scope>NUCLEOTIDE SEQUENCE [LARGE SCALE GENOMIC DNA]</scope>
    <source>
        <strain evidence="1 2">NCPPB 900</strain>
    </source>
</reference>